<organism evidence="5 6">
    <name type="scientific">Aquisphaera giovannonii</name>
    <dbReference type="NCBI Taxonomy" id="406548"/>
    <lineage>
        <taxon>Bacteria</taxon>
        <taxon>Pseudomonadati</taxon>
        <taxon>Planctomycetota</taxon>
        <taxon>Planctomycetia</taxon>
        <taxon>Isosphaerales</taxon>
        <taxon>Isosphaeraceae</taxon>
        <taxon>Aquisphaera</taxon>
    </lineage>
</organism>
<dbReference type="AlphaFoldDB" id="A0A5B9W1Y5"/>
<dbReference type="SMART" id="SM00922">
    <property type="entry name" value="MR_MLE"/>
    <property type="match status" value="1"/>
</dbReference>
<dbReference type="Pfam" id="PF02746">
    <property type="entry name" value="MR_MLE_N"/>
    <property type="match status" value="1"/>
</dbReference>
<comment type="similarity">
    <text evidence="1">Belongs to the mandelate racemase/muconate lactonizing enzyme family.</text>
</comment>
<evidence type="ECO:0000313" key="5">
    <source>
        <dbReference type="EMBL" id="QEH33990.1"/>
    </source>
</evidence>
<dbReference type="SFLD" id="SFLDS00001">
    <property type="entry name" value="Enolase"/>
    <property type="match status" value="1"/>
</dbReference>
<dbReference type="PANTHER" id="PTHR48073">
    <property type="entry name" value="O-SUCCINYLBENZOATE SYNTHASE-RELATED"/>
    <property type="match status" value="1"/>
</dbReference>
<dbReference type="Pfam" id="PF13378">
    <property type="entry name" value="MR_MLE_C"/>
    <property type="match status" value="1"/>
</dbReference>
<accession>A0A5B9W1Y5</accession>
<dbReference type="SUPFAM" id="SSF51604">
    <property type="entry name" value="Enolase C-terminal domain-like"/>
    <property type="match status" value="1"/>
</dbReference>
<name>A0A5B9W1Y5_9BACT</name>
<keyword evidence="2" id="KW-0479">Metal-binding</keyword>
<protein>
    <submittedName>
        <fullName evidence="5">L-Ala-D/L-Glu epimerase</fullName>
        <ecNumber evidence="5">5.1.1.-</ecNumber>
    </submittedName>
</protein>
<dbReference type="InterPro" id="IPR029065">
    <property type="entry name" value="Enolase_C-like"/>
</dbReference>
<dbReference type="PROSITE" id="PS00909">
    <property type="entry name" value="MR_MLE_2"/>
    <property type="match status" value="1"/>
</dbReference>
<evidence type="ECO:0000256" key="3">
    <source>
        <dbReference type="ARBA" id="ARBA00023235"/>
    </source>
</evidence>
<evidence type="ECO:0000259" key="4">
    <source>
        <dbReference type="SMART" id="SM00922"/>
    </source>
</evidence>
<evidence type="ECO:0000256" key="1">
    <source>
        <dbReference type="ARBA" id="ARBA00008031"/>
    </source>
</evidence>
<dbReference type="RefSeq" id="WP_148593978.1">
    <property type="nucleotide sequence ID" value="NZ_CP042997.1"/>
</dbReference>
<dbReference type="GO" id="GO:0006518">
    <property type="term" value="P:peptide metabolic process"/>
    <property type="evidence" value="ECO:0007669"/>
    <property type="project" value="UniProtKB-ARBA"/>
</dbReference>
<dbReference type="EMBL" id="CP042997">
    <property type="protein sequence ID" value="QEH33990.1"/>
    <property type="molecule type" value="Genomic_DNA"/>
</dbReference>
<sequence length="411" mass="44598">MSSPSTRTSGPADPARPGLRIRRITLLRLAVPLKREIKHASHARSVSENLVVRVELAGGIVGHGEGVPRDYVTGETIESTFASLAPHDWARIVGSPADFAEAVRVIGSIRLPENEADPRGMAGNAARCALEIALLDAYGRAFGEPLGKAVELAGFSGLRRFAAVRDVRYGAAITAESFRKEIRSAVKFRIYGFRDVKAKVGVEGQDDARRLGWIRRILGRRVELRIDANEAWRAGELIERTDPLRRFSIAALEQPVPHAEVDALATLRPRIGMPVMLDESLCGYPDAERAVRDGTADILNVRLSKCGGILPSLRIIALAHRTGLDLQLGCHPGETAILSAAGRHVAGRVEGIRWVEGSYDRHILRENVAREDITFGYGGRATPLAGPGLGITIDPGAVDAMATERRELDYD</sequence>
<evidence type="ECO:0000313" key="6">
    <source>
        <dbReference type="Proteomes" id="UP000324233"/>
    </source>
</evidence>
<feature type="domain" description="Mandelate racemase/muconate lactonizing enzyme C-terminal" evidence="4">
    <location>
        <begin position="179"/>
        <end position="274"/>
    </location>
</feature>
<dbReference type="GO" id="GO:0046872">
    <property type="term" value="F:metal ion binding"/>
    <property type="evidence" value="ECO:0007669"/>
    <property type="project" value="UniProtKB-KW"/>
</dbReference>
<proteinExistence type="inferred from homology"/>
<evidence type="ECO:0000256" key="2">
    <source>
        <dbReference type="ARBA" id="ARBA00022723"/>
    </source>
</evidence>
<dbReference type="KEGG" id="agv:OJF2_25230"/>
<dbReference type="InterPro" id="IPR018110">
    <property type="entry name" value="Mandel_Rmase/mucon_lact_enz_CS"/>
</dbReference>
<dbReference type="Gene3D" id="3.20.20.120">
    <property type="entry name" value="Enolase-like C-terminal domain"/>
    <property type="match status" value="1"/>
</dbReference>
<keyword evidence="3 5" id="KW-0413">Isomerase</keyword>
<dbReference type="OrthoDB" id="9775391at2"/>
<dbReference type="GO" id="GO:0009063">
    <property type="term" value="P:amino acid catabolic process"/>
    <property type="evidence" value="ECO:0007669"/>
    <property type="project" value="InterPro"/>
</dbReference>
<dbReference type="InterPro" id="IPR013342">
    <property type="entry name" value="Mandelate_racemase_C"/>
</dbReference>
<dbReference type="Gene3D" id="3.30.390.10">
    <property type="entry name" value="Enolase-like, N-terminal domain"/>
    <property type="match status" value="1"/>
</dbReference>
<dbReference type="GO" id="GO:0016854">
    <property type="term" value="F:racemase and epimerase activity"/>
    <property type="evidence" value="ECO:0007669"/>
    <property type="project" value="UniProtKB-ARBA"/>
</dbReference>
<dbReference type="InterPro" id="IPR036849">
    <property type="entry name" value="Enolase-like_C_sf"/>
</dbReference>
<dbReference type="InterPro" id="IPR013341">
    <property type="entry name" value="Mandelate_racemase_N_dom"/>
</dbReference>
<reference evidence="5 6" key="1">
    <citation type="submission" date="2019-08" db="EMBL/GenBank/DDBJ databases">
        <title>Deep-cultivation of Planctomycetes and their phenomic and genomic characterization uncovers novel biology.</title>
        <authorList>
            <person name="Wiegand S."/>
            <person name="Jogler M."/>
            <person name="Boedeker C."/>
            <person name="Pinto D."/>
            <person name="Vollmers J."/>
            <person name="Rivas-Marin E."/>
            <person name="Kohn T."/>
            <person name="Peeters S.H."/>
            <person name="Heuer A."/>
            <person name="Rast P."/>
            <person name="Oberbeckmann S."/>
            <person name="Bunk B."/>
            <person name="Jeske O."/>
            <person name="Meyerdierks A."/>
            <person name="Storesund J.E."/>
            <person name="Kallscheuer N."/>
            <person name="Luecker S."/>
            <person name="Lage O.M."/>
            <person name="Pohl T."/>
            <person name="Merkel B.J."/>
            <person name="Hornburger P."/>
            <person name="Mueller R.-W."/>
            <person name="Bruemmer F."/>
            <person name="Labrenz M."/>
            <person name="Spormann A.M."/>
            <person name="Op den Camp H."/>
            <person name="Overmann J."/>
            <person name="Amann R."/>
            <person name="Jetten M.S.M."/>
            <person name="Mascher T."/>
            <person name="Medema M.H."/>
            <person name="Devos D.P."/>
            <person name="Kaster A.-K."/>
            <person name="Ovreas L."/>
            <person name="Rohde M."/>
            <person name="Galperin M.Y."/>
            <person name="Jogler C."/>
        </authorList>
    </citation>
    <scope>NUCLEOTIDE SEQUENCE [LARGE SCALE GENOMIC DNA]</scope>
    <source>
        <strain evidence="5 6">OJF2</strain>
    </source>
</reference>
<dbReference type="PANTHER" id="PTHR48073:SF2">
    <property type="entry name" value="O-SUCCINYLBENZOATE SYNTHASE"/>
    <property type="match status" value="1"/>
</dbReference>
<dbReference type="EC" id="5.1.1.-" evidence="5"/>
<keyword evidence="6" id="KW-1185">Reference proteome</keyword>
<dbReference type="SFLD" id="SFLDG00180">
    <property type="entry name" value="muconate_cycloisomerase"/>
    <property type="match status" value="1"/>
</dbReference>
<gene>
    <name evidence="5" type="ORF">OJF2_25230</name>
</gene>
<dbReference type="SUPFAM" id="SSF54826">
    <property type="entry name" value="Enolase N-terminal domain-like"/>
    <property type="match status" value="1"/>
</dbReference>
<dbReference type="Proteomes" id="UP000324233">
    <property type="component" value="Chromosome"/>
</dbReference>
<dbReference type="InterPro" id="IPR029017">
    <property type="entry name" value="Enolase-like_N"/>
</dbReference>